<comment type="caution">
    <text evidence="23">The sequence shown here is derived from an EMBL/GenBank/DDBJ whole genome shotgun (WGS) entry which is preliminary data.</text>
</comment>
<organism evidence="23 24">
    <name type="scientific">Digitaria exilis</name>
    <dbReference type="NCBI Taxonomy" id="1010633"/>
    <lineage>
        <taxon>Eukaryota</taxon>
        <taxon>Viridiplantae</taxon>
        <taxon>Streptophyta</taxon>
        <taxon>Embryophyta</taxon>
        <taxon>Tracheophyta</taxon>
        <taxon>Spermatophyta</taxon>
        <taxon>Magnoliopsida</taxon>
        <taxon>Liliopsida</taxon>
        <taxon>Poales</taxon>
        <taxon>Poaceae</taxon>
        <taxon>PACMAD clade</taxon>
        <taxon>Panicoideae</taxon>
        <taxon>Panicodae</taxon>
        <taxon>Paniceae</taxon>
        <taxon>Anthephorinae</taxon>
        <taxon>Digitaria</taxon>
    </lineage>
</organism>
<evidence type="ECO:0000256" key="6">
    <source>
        <dbReference type="ARBA" id="ARBA00022527"/>
    </source>
</evidence>
<dbReference type="GO" id="GO:0004674">
    <property type="term" value="F:protein serine/threonine kinase activity"/>
    <property type="evidence" value="ECO:0007669"/>
    <property type="project" value="UniProtKB-KW"/>
</dbReference>
<name>A0A835KKT4_9POAL</name>
<reference evidence="23" key="1">
    <citation type="submission" date="2020-07" db="EMBL/GenBank/DDBJ databases">
        <title>Genome sequence and genetic diversity analysis of an under-domesticated orphan crop, white fonio (Digitaria exilis).</title>
        <authorList>
            <person name="Bennetzen J.L."/>
            <person name="Chen S."/>
            <person name="Ma X."/>
            <person name="Wang X."/>
            <person name="Yssel A.E.J."/>
            <person name="Chaluvadi S.R."/>
            <person name="Johnson M."/>
            <person name="Gangashetty P."/>
            <person name="Hamidou F."/>
            <person name="Sanogo M.D."/>
            <person name="Zwaenepoel A."/>
            <person name="Wallace J."/>
            <person name="Van De Peer Y."/>
            <person name="Van Deynze A."/>
        </authorList>
    </citation>
    <scope>NUCLEOTIDE SEQUENCE</scope>
    <source>
        <tissue evidence="23">Leaves</tissue>
    </source>
</reference>
<feature type="signal peptide" evidence="21">
    <location>
        <begin position="1"/>
        <end position="31"/>
    </location>
</feature>
<evidence type="ECO:0000256" key="12">
    <source>
        <dbReference type="ARBA" id="ARBA00022777"/>
    </source>
</evidence>
<gene>
    <name evidence="23" type="ORF">HU200_013778</name>
</gene>
<keyword evidence="15 20" id="KW-0472">Membrane</keyword>
<dbReference type="PROSITE" id="PS00107">
    <property type="entry name" value="PROTEIN_KINASE_ATP"/>
    <property type="match status" value="1"/>
</dbReference>
<dbReference type="SUPFAM" id="SSF56112">
    <property type="entry name" value="Protein kinase-like (PK-like)"/>
    <property type="match status" value="1"/>
</dbReference>
<evidence type="ECO:0000256" key="18">
    <source>
        <dbReference type="PROSITE-ProRule" id="PRU10141"/>
    </source>
</evidence>
<evidence type="ECO:0000256" key="19">
    <source>
        <dbReference type="SAM" id="MobiDB-lite"/>
    </source>
</evidence>
<evidence type="ECO:0000256" key="10">
    <source>
        <dbReference type="ARBA" id="ARBA00022734"/>
    </source>
</evidence>
<evidence type="ECO:0000256" key="11">
    <source>
        <dbReference type="ARBA" id="ARBA00022741"/>
    </source>
</evidence>
<feature type="transmembrane region" description="Helical" evidence="20">
    <location>
        <begin position="307"/>
        <end position="332"/>
    </location>
</feature>
<accession>A0A835KKT4</accession>
<keyword evidence="7" id="KW-0808">Transferase</keyword>
<dbReference type="Pfam" id="PF00139">
    <property type="entry name" value="Lectin_legB"/>
    <property type="match status" value="1"/>
</dbReference>
<dbReference type="InterPro" id="IPR017441">
    <property type="entry name" value="Protein_kinase_ATP_BS"/>
</dbReference>
<comment type="subcellular location">
    <subcellularLocation>
        <location evidence="1">Cell membrane</location>
        <topology evidence="1">Single-pass type I membrane protein</topology>
    </subcellularLocation>
</comment>
<dbReference type="Gene3D" id="3.30.200.20">
    <property type="entry name" value="Phosphorylase Kinase, domain 1"/>
    <property type="match status" value="1"/>
</dbReference>
<evidence type="ECO:0000313" key="23">
    <source>
        <dbReference type="EMBL" id="KAF8740726.1"/>
    </source>
</evidence>
<evidence type="ECO:0000256" key="17">
    <source>
        <dbReference type="ARBA" id="ARBA00023180"/>
    </source>
</evidence>
<dbReference type="OrthoDB" id="2014828at2759"/>
<evidence type="ECO:0000256" key="15">
    <source>
        <dbReference type="ARBA" id="ARBA00023136"/>
    </source>
</evidence>
<evidence type="ECO:0000256" key="4">
    <source>
        <dbReference type="ARBA" id="ARBA00012513"/>
    </source>
</evidence>
<dbReference type="InterPro" id="IPR001220">
    <property type="entry name" value="Legume_lectin_dom"/>
</dbReference>
<keyword evidence="8 20" id="KW-0812">Transmembrane</keyword>
<dbReference type="SMART" id="SM00220">
    <property type="entry name" value="S_TKc"/>
    <property type="match status" value="1"/>
</dbReference>
<keyword evidence="11 18" id="KW-0547">Nucleotide-binding</keyword>
<dbReference type="GO" id="GO:0005886">
    <property type="term" value="C:plasma membrane"/>
    <property type="evidence" value="ECO:0007669"/>
    <property type="project" value="UniProtKB-SubCell"/>
</dbReference>
<dbReference type="PROSITE" id="PS50011">
    <property type="entry name" value="PROTEIN_KINASE_DOM"/>
    <property type="match status" value="1"/>
</dbReference>
<evidence type="ECO:0000256" key="1">
    <source>
        <dbReference type="ARBA" id="ARBA00004251"/>
    </source>
</evidence>
<dbReference type="Gene3D" id="2.60.120.200">
    <property type="match status" value="1"/>
</dbReference>
<keyword evidence="12" id="KW-0418">Kinase</keyword>
<proteinExistence type="inferred from homology"/>
<keyword evidence="5" id="KW-1003">Cell membrane</keyword>
<dbReference type="InterPro" id="IPR008271">
    <property type="entry name" value="Ser/Thr_kinase_AS"/>
</dbReference>
<evidence type="ECO:0000259" key="22">
    <source>
        <dbReference type="PROSITE" id="PS50011"/>
    </source>
</evidence>
<evidence type="ECO:0000256" key="13">
    <source>
        <dbReference type="ARBA" id="ARBA00022840"/>
    </source>
</evidence>
<evidence type="ECO:0000256" key="21">
    <source>
        <dbReference type="SAM" id="SignalP"/>
    </source>
</evidence>
<comment type="similarity">
    <text evidence="2">In the N-terminal section; belongs to the leguminous lectin family.</text>
</comment>
<dbReference type="InterPro" id="IPR019825">
    <property type="entry name" value="Lectin_legB_Mn/Ca_BS"/>
</dbReference>
<dbReference type="SUPFAM" id="SSF49899">
    <property type="entry name" value="Concanavalin A-like lectins/glucanases"/>
    <property type="match status" value="1"/>
</dbReference>
<dbReference type="EMBL" id="JACEFO010001314">
    <property type="protein sequence ID" value="KAF8740726.1"/>
    <property type="molecule type" value="Genomic_DNA"/>
</dbReference>
<evidence type="ECO:0000256" key="20">
    <source>
        <dbReference type="SAM" id="Phobius"/>
    </source>
</evidence>
<dbReference type="GO" id="GO:0005524">
    <property type="term" value="F:ATP binding"/>
    <property type="evidence" value="ECO:0007669"/>
    <property type="project" value="UniProtKB-UniRule"/>
</dbReference>
<dbReference type="InterPro" id="IPR050528">
    <property type="entry name" value="L-type_Lectin-RKs"/>
</dbReference>
<feature type="region of interest" description="Disordered" evidence="19">
    <location>
        <begin position="687"/>
        <end position="712"/>
    </location>
</feature>
<comment type="similarity">
    <text evidence="3">In the C-terminal section; belongs to the protein kinase superfamily. Ser/Thr protein kinase family.</text>
</comment>
<dbReference type="AlphaFoldDB" id="A0A835KKT4"/>
<dbReference type="PROSITE" id="PS00307">
    <property type="entry name" value="LECTIN_LEGUME_BETA"/>
    <property type="match status" value="1"/>
</dbReference>
<evidence type="ECO:0000256" key="16">
    <source>
        <dbReference type="ARBA" id="ARBA00023170"/>
    </source>
</evidence>
<keyword evidence="10" id="KW-0430">Lectin</keyword>
<protein>
    <recommendedName>
        <fullName evidence="4">non-specific serine/threonine protein kinase</fullName>
        <ecNumber evidence="4">2.7.11.1</ecNumber>
    </recommendedName>
</protein>
<evidence type="ECO:0000256" key="2">
    <source>
        <dbReference type="ARBA" id="ARBA00008536"/>
    </source>
</evidence>
<dbReference type="EC" id="2.7.11.1" evidence="4"/>
<sequence length="777" mass="84266">MAALSSRSLLSTTLWCCLLCYLLSHVPRAASLSFSFNFSDPSSTCTAHDADLACSGDAYLHSTENAIELTKNDISDLNYHSVGRVWHAQPVPLWDPTTGEVASFTTSFTFRIKPAGASSPELSADGMAFFLSARYPSGMQPGSYGRNLGLFTDGSNRNATGDDRVVAVEFDTYRNDEWEEDGNHVGIDVNSIVSAASTSPDMSIKSGEILAAEVAYDNRTGTLSVKLWMNGTESYSVKAKVDMRRSLPEVVAVGFSAATGANVEVHRLLTWSFNSTLASRDEAITSPGAAAPEAISSKKQGMAHGTIAVSAATVFVVVCALMVMGEVGVAPLQRRRRRRRRRREVIEVVGTGQRCWRQRGGAEADGARTRGRAVVRAPGQQQLVRATNRFDAQRKLGRGASGEVYRGDDNGRRVAVKKLMGSDAATDAKAQRRRREFEAEVDIISRLRHKNLVRLFGWCDSSNGLLLVYELISQGSLDNHLYGNETDKPLSWDDRYRIIIGLGKALCYLHAEHSGTKYVVHGDIKPSNIMLDEELNAKLGDFGLARLVDHSAAARTTKTVMGTEGYVEPEFLETGKRCVESDVYSFGIVLLEIVTGRRPRSEPPLRSQVWELYGQGRVVEAASAKLKSDSEANDLQMIQRVLVVGLWCTQPARSERPSISHAMRVLEHADAPLPALTPCHGRLTTLQSGISESQEQRRETSPLLGDLSHGPRPTQMYSYDTAGSAAIAGEQGYGYVVAAVTEASNRIDPSSSSTASNSTSYSTCSVGALATTSLGSS</sequence>
<keyword evidence="17" id="KW-0325">Glycoprotein</keyword>
<dbReference type="FunFam" id="2.60.120.200:FF:000103">
    <property type="entry name" value="L-type lectin-domain containing receptor kinase IX.1"/>
    <property type="match status" value="1"/>
</dbReference>
<dbReference type="InterPro" id="IPR013320">
    <property type="entry name" value="ConA-like_dom_sf"/>
</dbReference>
<evidence type="ECO:0000256" key="14">
    <source>
        <dbReference type="ARBA" id="ARBA00022989"/>
    </source>
</evidence>
<evidence type="ECO:0000256" key="5">
    <source>
        <dbReference type="ARBA" id="ARBA00022475"/>
    </source>
</evidence>
<feature type="chain" id="PRO_5032799803" description="non-specific serine/threonine protein kinase" evidence="21">
    <location>
        <begin position="32"/>
        <end position="777"/>
    </location>
</feature>
<dbReference type="PROSITE" id="PS00108">
    <property type="entry name" value="PROTEIN_KINASE_ST"/>
    <property type="match status" value="1"/>
</dbReference>
<keyword evidence="13 18" id="KW-0067">ATP-binding</keyword>
<dbReference type="GO" id="GO:0030246">
    <property type="term" value="F:carbohydrate binding"/>
    <property type="evidence" value="ECO:0007669"/>
    <property type="project" value="UniProtKB-KW"/>
</dbReference>
<dbReference type="Gene3D" id="1.10.510.10">
    <property type="entry name" value="Transferase(Phosphotransferase) domain 1"/>
    <property type="match status" value="1"/>
</dbReference>
<evidence type="ECO:0000256" key="7">
    <source>
        <dbReference type="ARBA" id="ARBA00022679"/>
    </source>
</evidence>
<dbReference type="CDD" id="cd06899">
    <property type="entry name" value="lectin_legume_LecRK_Arcelin_ConA"/>
    <property type="match status" value="1"/>
</dbReference>
<keyword evidence="9 21" id="KW-0732">Signal</keyword>
<dbReference type="Proteomes" id="UP000636709">
    <property type="component" value="Unassembled WGS sequence"/>
</dbReference>
<feature type="binding site" evidence="18">
    <location>
        <position position="418"/>
    </location>
    <ligand>
        <name>ATP</name>
        <dbReference type="ChEBI" id="CHEBI:30616"/>
    </ligand>
</feature>
<dbReference type="Pfam" id="PF00069">
    <property type="entry name" value="Pkinase"/>
    <property type="match status" value="1"/>
</dbReference>
<evidence type="ECO:0000313" key="24">
    <source>
        <dbReference type="Proteomes" id="UP000636709"/>
    </source>
</evidence>
<feature type="domain" description="Protein kinase" evidence="22">
    <location>
        <begin position="390"/>
        <end position="671"/>
    </location>
</feature>
<evidence type="ECO:0000256" key="3">
    <source>
        <dbReference type="ARBA" id="ARBA00010217"/>
    </source>
</evidence>
<dbReference type="FunFam" id="1.10.510.10:FF:000240">
    <property type="entry name" value="Lectin-domain containing receptor kinase A4.3"/>
    <property type="match status" value="1"/>
</dbReference>
<dbReference type="PANTHER" id="PTHR27007">
    <property type="match status" value="1"/>
</dbReference>
<evidence type="ECO:0000256" key="8">
    <source>
        <dbReference type="ARBA" id="ARBA00022692"/>
    </source>
</evidence>
<dbReference type="InterPro" id="IPR000719">
    <property type="entry name" value="Prot_kinase_dom"/>
</dbReference>
<keyword evidence="24" id="KW-1185">Reference proteome</keyword>
<keyword evidence="14 20" id="KW-1133">Transmembrane helix</keyword>
<dbReference type="GO" id="GO:0002229">
    <property type="term" value="P:defense response to oomycetes"/>
    <property type="evidence" value="ECO:0007669"/>
    <property type="project" value="UniProtKB-ARBA"/>
</dbReference>
<keyword evidence="6" id="KW-0723">Serine/threonine-protein kinase</keyword>
<evidence type="ECO:0000256" key="9">
    <source>
        <dbReference type="ARBA" id="ARBA00022729"/>
    </source>
</evidence>
<keyword evidence="16" id="KW-0675">Receptor</keyword>
<dbReference type="InterPro" id="IPR011009">
    <property type="entry name" value="Kinase-like_dom_sf"/>
</dbReference>